<evidence type="ECO:0000313" key="3">
    <source>
        <dbReference type="Proteomes" id="UP000215914"/>
    </source>
</evidence>
<sequence>MKLWNTKYFYFLYVSYPFLPLVNSGTQCKRMKQHLADIGDVPECKKVTEAVRKPMLKNLDDAESRSKVGGDGDYDDSKKELGFAIGRFFIDA</sequence>
<protein>
    <submittedName>
        <fullName evidence="2">Uncharacterized protein</fullName>
    </submittedName>
</protein>
<evidence type="ECO:0000313" key="1">
    <source>
        <dbReference type="EMBL" id="KAF5818772.1"/>
    </source>
</evidence>
<organism evidence="2 3">
    <name type="scientific">Helianthus annuus</name>
    <name type="common">Common sunflower</name>
    <dbReference type="NCBI Taxonomy" id="4232"/>
    <lineage>
        <taxon>Eukaryota</taxon>
        <taxon>Viridiplantae</taxon>
        <taxon>Streptophyta</taxon>
        <taxon>Embryophyta</taxon>
        <taxon>Tracheophyta</taxon>
        <taxon>Spermatophyta</taxon>
        <taxon>Magnoliopsida</taxon>
        <taxon>eudicotyledons</taxon>
        <taxon>Gunneridae</taxon>
        <taxon>Pentapetalae</taxon>
        <taxon>asterids</taxon>
        <taxon>campanulids</taxon>
        <taxon>Asterales</taxon>
        <taxon>Asteraceae</taxon>
        <taxon>Asteroideae</taxon>
        <taxon>Heliantheae alliance</taxon>
        <taxon>Heliantheae</taxon>
        <taxon>Helianthus</taxon>
    </lineage>
</organism>
<gene>
    <name evidence="2" type="ORF">HannXRQ_Chr02g0048161</name>
    <name evidence="1" type="ORF">HanXRQr2_Chr02g0069891</name>
</gene>
<dbReference type="InParanoid" id="A0A251VHL7"/>
<evidence type="ECO:0000313" key="2">
    <source>
        <dbReference type="EMBL" id="OTG34653.1"/>
    </source>
</evidence>
<accession>A0A251VHL7</accession>
<reference evidence="1 3" key="1">
    <citation type="journal article" date="2017" name="Nature">
        <title>The sunflower genome provides insights into oil metabolism, flowering and Asterid evolution.</title>
        <authorList>
            <person name="Badouin H."/>
            <person name="Gouzy J."/>
            <person name="Grassa C.J."/>
            <person name="Murat F."/>
            <person name="Staton S.E."/>
            <person name="Cottret L."/>
            <person name="Lelandais-Briere C."/>
            <person name="Owens G.L."/>
            <person name="Carrere S."/>
            <person name="Mayjonade B."/>
            <person name="Legrand L."/>
            <person name="Gill N."/>
            <person name="Kane N.C."/>
            <person name="Bowers J.E."/>
            <person name="Hubner S."/>
            <person name="Bellec A."/>
            <person name="Berard A."/>
            <person name="Berges H."/>
            <person name="Blanchet N."/>
            <person name="Boniface M.C."/>
            <person name="Brunel D."/>
            <person name="Catrice O."/>
            <person name="Chaidir N."/>
            <person name="Claudel C."/>
            <person name="Donnadieu C."/>
            <person name="Faraut T."/>
            <person name="Fievet G."/>
            <person name="Helmstetter N."/>
            <person name="King M."/>
            <person name="Knapp S.J."/>
            <person name="Lai Z."/>
            <person name="Le Paslier M.C."/>
            <person name="Lippi Y."/>
            <person name="Lorenzon L."/>
            <person name="Mandel J.R."/>
            <person name="Marage G."/>
            <person name="Marchand G."/>
            <person name="Marquand E."/>
            <person name="Bret-Mestries E."/>
            <person name="Morien E."/>
            <person name="Nambeesan S."/>
            <person name="Nguyen T."/>
            <person name="Pegot-Espagnet P."/>
            <person name="Pouilly N."/>
            <person name="Raftis F."/>
            <person name="Sallet E."/>
            <person name="Schiex T."/>
            <person name="Thomas J."/>
            <person name="Vandecasteele C."/>
            <person name="Vares D."/>
            <person name="Vear F."/>
            <person name="Vautrin S."/>
            <person name="Crespi M."/>
            <person name="Mangin B."/>
            <person name="Burke J.M."/>
            <person name="Salse J."/>
            <person name="Munos S."/>
            <person name="Vincourt P."/>
            <person name="Rieseberg L.H."/>
            <person name="Langlade N.B."/>
        </authorList>
    </citation>
    <scope>NUCLEOTIDE SEQUENCE [LARGE SCALE GENOMIC DNA]</scope>
    <source>
        <strain evidence="3">cv. SF193</strain>
        <tissue evidence="1">Leaves</tissue>
    </source>
</reference>
<dbReference type="AlphaFoldDB" id="A0A251VHL7"/>
<dbReference type="Gramene" id="mRNA:HanXRQr2_Chr02g0069891">
    <property type="protein sequence ID" value="CDS:HanXRQr2_Chr02g0069891.1"/>
    <property type="gene ID" value="HanXRQr2_Chr02g0069891"/>
</dbReference>
<proteinExistence type="predicted"/>
<dbReference type="Proteomes" id="UP000215914">
    <property type="component" value="Chromosome 2"/>
</dbReference>
<reference evidence="1" key="3">
    <citation type="submission" date="2020-06" db="EMBL/GenBank/DDBJ databases">
        <title>Helianthus annuus Genome sequencing and assembly Release 2.</title>
        <authorList>
            <person name="Gouzy J."/>
            <person name="Langlade N."/>
            <person name="Munos S."/>
        </authorList>
    </citation>
    <scope>NUCLEOTIDE SEQUENCE</scope>
    <source>
        <tissue evidence="1">Leaves</tissue>
    </source>
</reference>
<reference evidence="2" key="2">
    <citation type="submission" date="2017-02" db="EMBL/GenBank/DDBJ databases">
        <title>Sunflower complete genome.</title>
        <authorList>
            <person name="Langlade N."/>
            <person name="Munos S."/>
        </authorList>
    </citation>
    <scope>NUCLEOTIDE SEQUENCE [LARGE SCALE GENOMIC DNA]</scope>
    <source>
        <tissue evidence="2">Leaves</tissue>
    </source>
</reference>
<dbReference type="EMBL" id="CM007891">
    <property type="protein sequence ID" value="OTG34653.1"/>
    <property type="molecule type" value="Genomic_DNA"/>
</dbReference>
<name>A0A251VHL7_HELAN</name>
<keyword evidence="3" id="KW-1185">Reference proteome</keyword>
<dbReference type="EMBL" id="MNCJ02000317">
    <property type="protein sequence ID" value="KAF5818772.1"/>
    <property type="molecule type" value="Genomic_DNA"/>
</dbReference>